<accession>A0A0W0EVC8</accession>
<keyword evidence="3" id="KW-0862">Zinc</keyword>
<dbReference type="PROSITE" id="PS51133">
    <property type="entry name" value="ZF_TFIIS_2"/>
    <property type="match status" value="1"/>
</dbReference>
<dbReference type="PANTHER" id="PTHR43157">
    <property type="entry name" value="PHOSPHATIDYLINOSITOL-GLYCAN BIOSYNTHESIS CLASS F PROTEIN-RELATED"/>
    <property type="match status" value="1"/>
</dbReference>
<evidence type="ECO:0000256" key="3">
    <source>
        <dbReference type="ARBA" id="ARBA00022833"/>
    </source>
</evidence>
<dbReference type="GO" id="GO:0016491">
    <property type="term" value="F:oxidoreductase activity"/>
    <property type="evidence" value="ECO:0007669"/>
    <property type="project" value="UniProtKB-KW"/>
</dbReference>
<organism evidence="7 8">
    <name type="scientific">Moniliophthora roreri</name>
    <name type="common">Frosty pod rot fungus</name>
    <name type="synonym">Monilia roreri</name>
    <dbReference type="NCBI Taxonomy" id="221103"/>
    <lineage>
        <taxon>Eukaryota</taxon>
        <taxon>Fungi</taxon>
        <taxon>Dikarya</taxon>
        <taxon>Basidiomycota</taxon>
        <taxon>Agaricomycotina</taxon>
        <taxon>Agaricomycetes</taxon>
        <taxon>Agaricomycetidae</taxon>
        <taxon>Agaricales</taxon>
        <taxon>Marasmiineae</taxon>
        <taxon>Marasmiaceae</taxon>
        <taxon>Moniliophthora</taxon>
    </lineage>
</organism>
<dbReference type="InterPro" id="IPR001222">
    <property type="entry name" value="Znf_TFIIS"/>
</dbReference>
<dbReference type="Gene3D" id="3.40.50.720">
    <property type="entry name" value="NAD(P)-binding Rossmann-like Domain"/>
    <property type="match status" value="1"/>
</dbReference>
<dbReference type="InterPro" id="IPR002347">
    <property type="entry name" value="SDR_fam"/>
</dbReference>
<evidence type="ECO:0000313" key="8">
    <source>
        <dbReference type="Proteomes" id="UP000054988"/>
    </source>
</evidence>
<comment type="caution">
    <text evidence="7">The sequence shown here is derived from an EMBL/GenBank/DDBJ whole genome shotgun (WGS) entry which is preliminary data.</text>
</comment>
<proteinExistence type="predicted"/>
<evidence type="ECO:0000256" key="4">
    <source>
        <dbReference type="ARBA" id="ARBA00023002"/>
    </source>
</evidence>
<evidence type="ECO:0000256" key="5">
    <source>
        <dbReference type="PROSITE-ProRule" id="PRU00472"/>
    </source>
</evidence>
<name>A0A0W0EVC8_MONRR</name>
<feature type="domain" description="TFIIS-type" evidence="6">
    <location>
        <begin position="325"/>
        <end position="365"/>
    </location>
</feature>
<evidence type="ECO:0000256" key="2">
    <source>
        <dbReference type="ARBA" id="ARBA00022771"/>
    </source>
</evidence>
<sequence>MAALLRTLREIFSKAQPVLEGDLSEKTVVVIGANTGLGFEACKHFASMNPGKLIMGCRSQAKGDAALAKLKEQMRYEKAELWIVDLASLTSVKSFVDRFEKECERLDILVENAGMSPPLQYERTEDGFATILQVNAIAPALHALLLLPHMLKTAKTHSTTPRIVNVSSDAHLFASLPHDKKLITSPNLMEEMSTEDYYKRIRHTYQYADTKFMNVLFTQALQRHLPGYSPVTVTAVNPSLCVSELRRDVSGIWTIFSWLMDQVAFTTEQGSRQLVFAALNESEAMRGGYVSGNCVVDMTSRTKLKRKEVDDVLGGEEMWKHADSTAASCPKCNNGQAYFYQLQIRSADEPMTTFYRSVFQITAIS</sequence>
<evidence type="ECO:0000259" key="6">
    <source>
        <dbReference type="PROSITE" id="PS51133"/>
    </source>
</evidence>
<dbReference type="GO" id="GO:0008270">
    <property type="term" value="F:zinc ion binding"/>
    <property type="evidence" value="ECO:0007669"/>
    <property type="project" value="UniProtKB-KW"/>
</dbReference>
<dbReference type="SMART" id="SM00440">
    <property type="entry name" value="ZnF_C2C2"/>
    <property type="match status" value="1"/>
</dbReference>
<dbReference type="Proteomes" id="UP000054988">
    <property type="component" value="Unassembled WGS sequence"/>
</dbReference>
<protein>
    <recommendedName>
        <fullName evidence="6">TFIIS-type domain-containing protein</fullName>
    </recommendedName>
</protein>
<dbReference type="PRINTS" id="PR00081">
    <property type="entry name" value="GDHRDH"/>
</dbReference>
<gene>
    <name evidence="7" type="ORF">WG66_19373</name>
</gene>
<dbReference type="Gene3D" id="2.20.25.10">
    <property type="match status" value="1"/>
</dbReference>
<dbReference type="EMBL" id="LATX01002507">
    <property type="protein sequence ID" value="KTB28012.1"/>
    <property type="molecule type" value="Genomic_DNA"/>
</dbReference>
<dbReference type="SUPFAM" id="SSF57783">
    <property type="entry name" value="Zinc beta-ribbon"/>
    <property type="match status" value="1"/>
</dbReference>
<keyword evidence="1" id="KW-0479">Metal-binding</keyword>
<keyword evidence="2 5" id="KW-0863">Zinc-finger</keyword>
<reference evidence="7 8" key="1">
    <citation type="submission" date="2015-12" db="EMBL/GenBank/DDBJ databases">
        <title>Draft genome sequence of Moniliophthora roreri, the causal agent of frosty pod rot of cacao.</title>
        <authorList>
            <person name="Aime M.C."/>
            <person name="Diaz-Valderrama J.R."/>
            <person name="Kijpornyongpan T."/>
            <person name="Phillips-Mora W."/>
        </authorList>
    </citation>
    <scope>NUCLEOTIDE SEQUENCE [LARGE SCALE GENOMIC DNA]</scope>
    <source>
        <strain evidence="7 8">MCA 2952</strain>
    </source>
</reference>
<dbReference type="GO" id="GO:0003676">
    <property type="term" value="F:nucleic acid binding"/>
    <property type="evidence" value="ECO:0007669"/>
    <property type="project" value="InterPro"/>
</dbReference>
<dbReference type="Pfam" id="PF01096">
    <property type="entry name" value="Zn_ribbon_TFIIS"/>
    <property type="match status" value="1"/>
</dbReference>
<dbReference type="CDD" id="cd10509">
    <property type="entry name" value="Zn-ribbon_RPC11"/>
    <property type="match status" value="1"/>
</dbReference>
<dbReference type="SUPFAM" id="SSF51735">
    <property type="entry name" value="NAD(P)-binding Rossmann-fold domains"/>
    <property type="match status" value="1"/>
</dbReference>
<dbReference type="InterPro" id="IPR034014">
    <property type="entry name" value="Zn_ribbon_RPC11_C"/>
</dbReference>
<keyword evidence="4" id="KW-0560">Oxidoreductase</keyword>
<evidence type="ECO:0000313" key="7">
    <source>
        <dbReference type="EMBL" id="KTB28012.1"/>
    </source>
</evidence>
<dbReference type="InterPro" id="IPR036291">
    <property type="entry name" value="NAD(P)-bd_dom_sf"/>
</dbReference>
<dbReference type="Pfam" id="PF00106">
    <property type="entry name" value="adh_short"/>
    <property type="match status" value="1"/>
</dbReference>
<dbReference type="AlphaFoldDB" id="A0A0W0EVC8"/>
<evidence type="ECO:0000256" key="1">
    <source>
        <dbReference type="ARBA" id="ARBA00022723"/>
    </source>
</evidence>
<dbReference type="eggNOG" id="KOG1208">
    <property type="taxonomic scope" value="Eukaryota"/>
</dbReference>
<dbReference type="GO" id="GO:0006351">
    <property type="term" value="P:DNA-templated transcription"/>
    <property type="evidence" value="ECO:0007669"/>
    <property type="project" value="InterPro"/>
</dbReference>
<dbReference type="PANTHER" id="PTHR43157:SF31">
    <property type="entry name" value="PHOSPHATIDYLINOSITOL-GLYCAN BIOSYNTHESIS CLASS F PROTEIN"/>
    <property type="match status" value="1"/>
</dbReference>